<dbReference type="OrthoDB" id="2288928at2759"/>
<dbReference type="PROSITE" id="PS50294">
    <property type="entry name" value="WD_REPEATS_REGION"/>
    <property type="match status" value="1"/>
</dbReference>
<dbReference type="SUPFAM" id="SSF50978">
    <property type="entry name" value="WD40 repeat-like"/>
    <property type="match status" value="1"/>
</dbReference>
<evidence type="ECO:0000313" key="7">
    <source>
        <dbReference type="Proteomes" id="UP000230750"/>
    </source>
</evidence>
<dbReference type="PROSITE" id="PS50082">
    <property type="entry name" value="WD_REPEATS_2"/>
    <property type="match status" value="2"/>
</dbReference>
<dbReference type="Gene3D" id="2.130.10.10">
    <property type="entry name" value="YVTN repeat-like/Quinoprotein amine dehydrogenase"/>
    <property type="match status" value="2"/>
</dbReference>
<organism evidence="6 7">
    <name type="scientific">Stichopus japonicus</name>
    <name type="common">Sea cucumber</name>
    <dbReference type="NCBI Taxonomy" id="307972"/>
    <lineage>
        <taxon>Eukaryota</taxon>
        <taxon>Metazoa</taxon>
        <taxon>Echinodermata</taxon>
        <taxon>Eleutherozoa</taxon>
        <taxon>Echinozoa</taxon>
        <taxon>Holothuroidea</taxon>
        <taxon>Aspidochirotacea</taxon>
        <taxon>Aspidochirotida</taxon>
        <taxon>Stichopodidae</taxon>
        <taxon>Apostichopus</taxon>
    </lineage>
</organism>
<dbReference type="SMART" id="SM00320">
    <property type="entry name" value="WD40"/>
    <property type="match status" value="7"/>
</dbReference>
<dbReference type="InterPro" id="IPR036322">
    <property type="entry name" value="WD40_repeat_dom_sf"/>
</dbReference>
<comment type="caution">
    <text evidence="6">The sequence shown here is derived from an EMBL/GenBank/DDBJ whole genome shotgun (WGS) entry which is preliminary data.</text>
</comment>
<keyword evidence="7" id="KW-1185">Reference proteome</keyword>
<feature type="repeat" description="WD" evidence="4">
    <location>
        <begin position="304"/>
        <end position="331"/>
    </location>
</feature>
<protein>
    <submittedName>
        <fullName evidence="6">Putative WD repeat-containing protein 55 isoform X2</fullName>
    </submittedName>
</protein>
<dbReference type="PANTHER" id="PTHR44019">
    <property type="entry name" value="WD REPEAT-CONTAINING PROTEIN 55"/>
    <property type="match status" value="1"/>
</dbReference>
<evidence type="ECO:0000256" key="2">
    <source>
        <dbReference type="ARBA" id="ARBA00022574"/>
    </source>
</evidence>
<gene>
    <name evidence="6" type="ORF">BSL78_12728</name>
</gene>
<feature type="repeat" description="WD" evidence="4">
    <location>
        <begin position="129"/>
        <end position="169"/>
    </location>
</feature>
<dbReference type="Proteomes" id="UP000230750">
    <property type="component" value="Unassembled WGS sequence"/>
</dbReference>
<proteinExistence type="inferred from homology"/>
<dbReference type="PANTHER" id="PTHR44019:SF20">
    <property type="entry name" value="WD REPEAT-CONTAINING PROTEIN 55"/>
    <property type="match status" value="1"/>
</dbReference>
<evidence type="ECO:0000256" key="3">
    <source>
        <dbReference type="ARBA" id="ARBA00022737"/>
    </source>
</evidence>
<evidence type="ECO:0000256" key="5">
    <source>
        <dbReference type="SAM" id="MobiDB-lite"/>
    </source>
</evidence>
<dbReference type="InterPro" id="IPR015943">
    <property type="entry name" value="WD40/YVTN_repeat-like_dom_sf"/>
</dbReference>
<evidence type="ECO:0000256" key="1">
    <source>
        <dbReference type="ARBA" id="ARBA00007625"/>
    </source>
</evidence>
<dbReference type="Pfam" id="PF24796">
    <property type="entry name" value="WDR55"/>
    <property type="match status" value="1"/>
</dbReference>
<dbReference type="EMBL" id="MRZV01000420">
    <property type="protein sequence ID" value="PIK50403.1"/>
    <property type="molecule type" value="Genomic_DNA"/>
</dbReference>
<reference evidence="6 7" key="1">
    <citation type="journal article" date="2017" name="PLoS Biol.">
        <title>The sea cucumber genome provides insights into morphological evolution and visceral regeneration.</title>
        <authorList>
            <person name="Zhang X."/>
            <person name="Sun L."/>
            <person name="Yuan J."/>
            <person name="Sun Y."/>
            <person name="Gao Y."/>
            <person name="Zhang L."/>
            <person name="Li S."/>
            <person name="Dai H."/>
            <person name="Hamel J.F."/>
            <person name="Liu C."/>
            <person name="Yu Y."/>
            <person name="Liu S."/>
            <person name="Lin W."/>
            <person name="Guo K."/>
            <person name="Jin S."/>
            <person name="Xu P."/>
            <person name="Storey K.B."/>
            <person name="Huan P."/>
            <person name="Zhang T."/>
            <person name="Zhou Y."/>
            <person name="Zhang J."/>
            <person name="Lin C."/>
            <person name="Li X."/>
            <person name="Xing L."/>
            <person name="Huo D."/>
            <person name="Sun M."/>
            <person name="Wang L."/>
            <person name="Mercier A."/>
            <person name="Li F."/>
            <person name="Yang H."/>
            <person name="Xiang J."/>
        </authorList>
    </citation>
    <scope>NUCLEOTIDE SEQUENCE [LARGE SCALE GENOMIC DNA]</scope>
    <source>
        <strain evidence="6">Shaxun</strain>
        <tissue evidence="6">Muscle</tissue>
    </source>
</reference>
<comment type="similarity">
    <text evidence="1">Belongs to the WD repeat WDR55 family.</text>
</comment>
<keyword evidence="2 4" id="KW-0853">WD repeat</keyword>
<feature type="region of interest" description="Disordered" evidence="5">
    <location>
        <begin position="1"/>
        <end position="34"/>
    </location>
</feature>
<keyword evidence="3" id="KW-0677">Repeat</keyword>
<feature type="compositionally biased region" description="Basic and acidic residues" evidence="5">
    <location>
        <begin position="1"/>
        <end position="12"/>
    </location>
</feature>
<dbReference type="STRING" id="307972.A0A2G8KQX1"/>
<sequence>MASKNSKEHESETETAEALQDSSTELTEEKEEEHVNRLPKFVELDLPAMGLEFHPAEPLLAASFIDGTIKLYSCKAQEEPVEVWSTEGFKKSSRSVRFTEDGESLVCISKDKSWKLFNTETGKVEREFVKAHDAAISTVAVAGDKHVVTGDDDGRLKLWDLRFEKAVFEAKQNEDYLSDIAVDETNRIVFATSGDGTMSTFNIKRRRFDLQSENLHSELMCVEIVRRGRKVVCGGSDGSLNFYNWEEFGDISDRFPGHPESVDFSCKILDDLICTGSGDGMIRAVNVYPHRFMGIIGDHGNLPVNNLTVNGEATILASCGHDQRIKFWDVEHFHHIGKLEKKAKVSDKNKRLDAKGKEENFFADLE</sequence>
<dbReference type="InterPro" id="IPR001680">
    <property type="entry name" value="WD40_rpt"/>
</dbReference>
<dbReference type="AlphaFoldDB" id="A0A2G8KQX1"/>
<dbReference type="InterPro" id="IPR050505">
    <property type="entry name" value="WDR55/POC1"/>
</dbReference>
<dbReference type="PROSITE" id="PS00678">
    <property type="entry name" value="WD_REPEATS_1"/>
    <property type="match status" value="2"/>
</dbReference>
<evidence type="ECO:0000256" key="4">
    <source>
        <dbReference type="PROSITE-ProRule" id="PRU00221"/>
    </source>
</evidence>
<dbReference type="InterPro" id="IPR019775">
    <property type="entry name" value="WD40_repeat_CS"/>
</dbReference>
<evidence type="ECO:0000313" key="6">
    <source>
        <dbReference type="EMBL" id="PIK50403.1"/>
    </source>
</evidence>
<name>A0A2G8KQX1_STIJA</name>
<accession>A0A2G8KQX1</accession>